<protein>
    <submittedName>
        <fullName evidence="5">Tetratricopeptide repeat protein</fullName>
    </submittedName>
</protein>
<gene>
    <name evidence="5" type="ORF">H6G83_16205</name>
</gene>
<dbReference type="EMBL" id="JACJSG010000020">
    <property type="protein sequence ID" value="MBD2502137.1"/>
    <property type="molecule type" value="Genomic_DNA"/>
</dbReference>
<accession>A0ABR8D5F2</accession>
<evidence type="ECO:0000313" key="6">
    <source>
        <dbReference type="Proteomes" id="UP000661112"/>
    </source>
</evidence>
<evidence type="ECO:0000256" key="3">
    <source>
        <dbReference type="PROSITE-ProRule" id="PRU00339"/>
    </source>
</evidence>
<keyword evidence="2 3" id="KW-0802">TPR repeat</keyword>
<dbReference type="SMART" id="SM00028">
    <property type="entry name" value="TPR"/>
    <property type="match status" value="7"/>
</dbReference>
<sequence>MSGKFNTSLVQFTQFSGVELNAHLVLADKPARQQQKLITLSKYVQKYPQGWKKRLELADLLYEMGNWQQAVTEYRQVMARQPQLIDVRLQLGKILQLMGLEQEALEVYEPALLLSENQATQNHIKGLIAVCRGENQQAIIAFNLAAALEPEKVVHWLALAQVHQGRENPLATLNAVEQVLSITPEDVVALIYSYDALMAVGDIPAARERLNKLIAIAGDDFRVLQRQIDQRCQMRWVSGEEGKLTKKMITSLLGQAPHSAEAHKSLAYYHILRGDWAQGVKVLAEFTAAHPQQPYGWYYYGRCLFHTGEYQQAVEMMMKAYQLYPHDGEIYRALCEILPLESHPLPLSYAEKGVRGEGSKIEPHPRPLSYEERGVRGEGSKIEPHPRPLSYEERGVRGEGSKTTLAFIVEEMLKRFPERWSVWATVGRVLVEHFPEFERGCSVSEQGTKLQPQLADAWLRHGRVLALALRHREAVEVLEKGWKLLPTGGYLQSVPAAVWLGESYLVLKDVNASKRWWEVAGEGCQELKAFNPAMADYWLGRVLAGLGDRLRAIQAYESAVSKQLLYPARGEVEKSLQGLKGKRRKGCRR</sequence>
<proteinExistence type="predicted"/>
<dbReference type="PANTHER" id="PTHR45586:SF1">
    <property type="entry name" value="LIPOPOLYSACCHARIDE ASSEMBLY PROTEIN B"/>
    <property type="match status" value="1"/>
</dbReference>
<dbReference type="SUPFAM" id="SSF48452">
    <property type="entry name" value="TPR-like"/>
    <property type="match status" value="3"/>
</dbReference>
<evidence type="ECO:0000256" key="2">
    <source>
        <dbReference type="ARBA" id="ARBA00022803"/>
    </source>
</evidence>
<evidence type="ECO:0000313" key="5">
    <source>
        <dbReference type="EMBL" id="MBD2502137.1"/>
    </source>
</evidence>
<dbReference type="RefSeq" id="WP_190474088.1">
    <property type="nucleotide sequence ID" value="NZ_JACJSG010000020.1"/>
</dbReference>
<organism evidence="5 6">
    <name type="scientific">Anabaena azotica FACHB-119</name>
    <dbReference type="NCBI Taxonomy" id="947527"/>
    <lineage>
        <taxon>Bacteria</taxon>
        <taxon>Bacillati</taxon>
        <taxon>Cyanobacteriota</taxon>
        <taxon>Cyanophyceae</taxon>
        <taxon>Nostocales</taxon>
        <taxon>Nostocaceae</taxon>
        <taxon>Anabaena</taxon>
        <taxon>Anabaena azotica</taxon>
    </lineage>
</organism>
<dbReference type="Gene3D" id="1.25.40.10">
    <property type="entry name" value="Tetratricopeptide repeat domain"/>
    <property type="match status" value="3"/>
</dbReference>
<dbReference type="Proteomes" id="UP000661112">
    <property type="component" value="Unassembled WGS sequence"/>
</dbReference>
<comment type="caution">
    <text evidence="5">The sequence shown here is derived from an EMBL/GenBank/DDBJ whole genome shotgun (WGS) entry which is preliminary data.</text>
</comment>
<dbReference type="InterPro" id="IPR051012">
    <property type="entry name" value="CellSynth/LPSAsmb/PSIAsmb"/>
</dbReference>
<feature type="repeat" description="TPR" evidence="3">
    <location>
        <begin position="294"/>
        <end position="327"/>
    </location>
</feature>
<dbReference type="InterPro" id="IPR011990">
    <property type="entry name" value="TPR-like_helical_dom_sf"/>
</dbReference>
<dbReference type="InterPro" id="IPR019734">
    <property type="entry name" value="TPR_rpt"/>
</dbReference>
<dbReference type="Pfam" id="PF13432">
    <property type="entry name" value="TPR_16"/>
    <property type="match status" value="1"/>
</dbReference>
<evidence type="ECO:0000256" key="4">
    <source>
        <dbReference type="SAM" id="MobiDB-lite"/>
    </source>
</evidence>
<keyword evidence="1" id="KW-0677">Repeat</keyword>
<reference evidence="5 6" key="1">
    <citation type="journal article" date="2020" name="ISME J.">
        <title>Comparative genomics reveals insights into cyanobacterial evolution and habitat adaptation.</title>
        <authorList>
            <person name="Chen M.Y."/>
            <person name="Teng W.K."/>
            <person name="Zhao L."/>
            <person name="Hu C.X."/>
            <person name="Zhou Y.K."/>
            <person name="Han B.P."/>
            <person name="Song L.R."/>
            <person name="Shu W.S."/>
        </authorList>
    </citation>
    <scope>NUCLEOTIDE SEQUENCE [LARGE SCALE GENOMIC DNA]</scope>
    <source>
        <strain evidence="5 6">FACHB-119</strain>
    </source>
</reference>
<dbReference type="PANTHER" id="PTHR45586">
    <property type="entry name" value="TPR REPEAT-CONTAINING PROTEIN PA4667"/>
    <property type="match status" value="1"/>
</dbReference>
<dbReference type="Pfam" id="PF13174">
    <property type="entry name" value="TPR_6"/>
    <property type="match status" value="1"/>
</dbReference>
<dbReference type="PROSITE" id="PS50005">
    <property type="entry name" value="TPR"/>
    <property type="match status" value="1"/>
</dbReference>
<name>A0ABR8D5F2_9NOST</name>
<evidence type="ECO:0000256" key="1">
    <source>
        <dbReference type="ARBA" id="ARBA00022737"/>
    </source>
</evidence>
<keyword evidence="6" id="KW-1185">Reference proteome</keyword>
<feature type="region of interest" description="Disordered" evidence="4">
    <location>
        <begin position="356"/>
        <end position="395"/>
    </location>
</feature>